<evidence type="ECO:0000313" key="4">
    <source>
        <dbReference type="EMBL" id="SFV61718.1"/>
    </source>
</evidence>
<dbReference type="NCBIfam" id="TIGR00401">
    <property type="entry name" value="msrA"/>
    <property type="match status" value="1"/>
</dbReference>
<dbReference type="AlphaFoldDB" id="A0A1W1C791"/>
<dbReference type="EC" id="1.8.4.11" evidence="1"/>
<dbReference type="PANTHER" id="PTHR43774">
    <property type="entry name" value="PEPTIDE METHIONINE SULFOXIDE REDUCTASE"/>
    <property type="match status" value="1"/>
</dbReference>
<dbReference type="HAMAP" id="MF_01401">
    <property type="entry name" value="MsrA"/>
    <property type="match status" value="1"/>
</dbReference>
<proteinExistence type="inferred from homology"/>
<gene>
    <name evidence="4" type="ORF">MNB_SV-6-1013</name>
</gene>
<dbReference type="Pfam" id="PF01625">
    <property type="entry name" value="PMSR"/>
    <property type="match status" value="1"/>
</dbReference>
<dbReference type="InterPro" id="IPR036509">
    <property type="entry name" value="Met_Sox_Rdtase_MsrA_sf"/>
</dbReference>
<feature type="domain" description="Peptide methionine sulphoxide reductase MsrA" evidence="3">
    <location>
        <begin position="6"/>
        <end position="155"/>
    </location>
</feature>
<keyword evidence="2 4" id="KW-0560">Oxidoreductase</keyword>
<accession>A0A1W1C791</accession>
<dbReference type="SUPFAM" id="SSF55068">
    <property type="entry name" value="Peptide methionine sulfoxide reductase"/>
    <property type="match status" value="1"/>
</dbReference>
<name>A0A1W1C791_9ZZZZ</name>
<evidence type="ECO:0000256" key="1">
    <source>
        <dbReference type="ARBA" id="ARBA00012502"/>
    </source>
</evidence>
<sequence>MAMKSLIVGGGCFWCLEAVFEKLRGVDDVVSGYANGEMADPDYRSVCSGDTGHAEVVKIDYDDSVISLDDLLEIFFDIHDPTTPNRQGADVGTQYRSVILYEDELTRDRAIIAKDNAKDKYSSSIVTIIEPLDKFYLAEDYHQDYYRLNMSQGYCMAVISPKVKKLMESYPDKID</sequence>
<reference evidence="4" key="1">
    <citation type="submission" date="2016-10" db="EMBL/GenBank/DDBJ databases">
        <authorList>
            <person name="de Groot N.N."/>
        </authorList>
    </citation>
    <scope>NUCLEOTIDE SEQUENCE</scope>
</reference>
<evidence type="ECO:0000256" key="2">
    <source>
        <dbReference type="ARBA" id="ARBA00023002"/>
    </source>
</evidence>
<protein>
    <recommendedName>
        <fullName evidence="1">peptide-methionine (S)-S-oxide reductase</fullName>
        <ecNumber evidence="1">1.8.4.11</ecNumber>
    </recommendedName>
</protein>
<organism evidence="4">
    <name type="scientific">hydrothermal vent metagenome</name>
    <dbReference type="NCBI Taxonomy" id="652676"/>
    <lineage>
        <taxon>unclassified sequences</taxon>
        <taxon>metagenomes</taxon>
        <taxon>ecological metagenomes</taxon>
    </lineage>
</organism>
<dbReference type="Gene3D" id="3.30.1060.10">
    <property type="entry name" value="Peptide methionine sulphoxide reductase MsrA"/>
    <property type="match status" value="1"/>
</dbReference>
<evidence type="ECO:0000259" key="3">
    <source>
        <dbReference type="Pfam" id="PF01625"/>
    </source>
</evidence>
<dbReference type="EMBL" id="FPHC01000064">
    <property type="protein sequence ID" value="SFV61718.1"/>
    <property type="molecule type" value="Genomic_DNA"/>
</dbReference>
<dbReference type="GO" id="GO:0008113">
    <property type="term" value="F:peptide-methionine (S)-S-oxide reductase activity"/>
    <property type="evidence" value="ECO:0007669"/>
    <property type="project" value="UniProtKB-EC"/>
</dbReference>
<dbReference type="PANTHER" id="PTHR43774:SF1">
    <property type="entry name" value="PEPTIDE METHIONINE SULFOXIDE REDUCTASE MSRA 2"/>
    <property type="match status" value="1"/>
</dbReference>
<dbReference type="InterPro" id="IPR002569">
    <property type="entry name" value="Met_Sox_Rdtase_MsrA_dom"/>
</dbReference>